<dbReference type="Proteomes" id="UP000271573">
    <property type="component" value="Chromosome"/>
</dbReference>
<protein>
    <recommendedName>
        <fullName evidence="1">DUF559 domain-containing protein</fullName>
    </recommendedName>
</protein>
<dbReference type="InterPro" id="IPR007569">
    <property type="entry name" value="DUF559"/>
</dbReference>
<dbReference type="KEGG" id="nbe:Back2_10280"/>
<evidence type="ECO:0000259" key="1">
    <source>
        <dbReference type="Pfam" id="PF04480"/>
    </source>
</evidence>
<proteinExistence type="predicted"/>
<sequence>MASGPFLGIYSSRRLSLLGLSTPAVAQHITDGRLVRIRPGWFHDSSAHADAIEAARLGGVLTATSGSRHHGVWTLADDKLHVLVARNASRVRPERIRSREICLHWAGGPIEREPPVATPLQIVLDSARCQPRHVAVALADSALNRGLLRLEELEVAAPRLAGWCDGTAESGTESIVRVGLRRLGIAVRTQVQIDDVGRVDLVVGDRLVIECDSAAFHDGYTSKRDYERDRELVRQGYLSLRFKYHEVVDEWPRLEALILEIVRADRHRCRRAS</sequence>
<dbReference type="Gene3D" id="3.40.960.10">
    <property type="entry name" value="VSR Endonuclease"/>
    <property type="match status" value="1"/>
</dbReference>
<dbReference type="RefSeq" id="WP_125567360.1">
    <property type="nucleotide sequence ID" value="NZ_AP019307.1"/>
</dbReference>
<dbReference type="EMBL" id="AP019307">
    <property type="protein sequence ID" value="BBH16741.1"/>
    <property type="molecule type" value="Genomic_DNA"/>
</dbReference>
<name>A0A3G9ISZ7_9ACTN</name>
<dbReference type="SUPFAM" id="SSF52980">
    <property type="entry name" value="Restriction endonuclease-like"/>
    <property type="match status" value="1"/>
</dbReference>
<dbReference type="AlphaFoldDB" id="A0A3G9ISZ7"/>
<organism evidence="2 3">
    <name type="scientific">Nocardioides baekrokdamisoli</name>
    <dbReference type="NCBI Taxonomy" id="1804624"/>
    <lineage>
        <taxon>Bacteria</taxon>
        <taxon>Bacillati</taxon>
        <taxon>Actinomycetota</taxon>
        <taxon>Actinomycetes</taxon>
        <taxon>Propionibacteriales</taxon>
        <taxon>Nocardioidaceae</taxon>
        <taxon>Nocardioides</taxon>
    </lineage>
</organism>
<dbReference type="InterPro" id="IPR011335">
    <property type="entry name" value="Restrct_endonuc-II-like"/>
</dbReference>
<evidence type="ECO:0000313" key="3">
    <source>
        <dbReference type="Proteomes" id="UP000271573"/>
    </source>
</evidence>
<accession>A0A3G9ISZ7</accession>
<dbReference type="OrthoDB" id="2594539at2"/>
<reference evidence="2 3" key="1">
    <citation type="submission" date="2018-11" db="EMBL/GenBank/DDBJ databases">
        <title>Complete genome sequence of Nocardioides baekrokdamisoli strain KCTC 39748.</title>
        <authorList>
            <person name="Kang S.W."/>
            <person name="Lee K.C."/>
            <person name="Kim K.K."/>
            <person name="Kim J.S."/>
            <person name="Kim D.S."/>
            <person name="Ko S.H."/>
            <person name="Yang S.H."/>
            <person name="Shin Y.K."/>
            <person name="Lee J.S."/>
        </authorList>
    </citation>
    <scope>NUCLEOTIDE SEQUENCE [LARGE SCALE GENOMIC DNA]</scope>
    <source>
        <strain evidence="2 3">KCTC 39748</strain>
    </source>
</reference>
<feature type="domain" description="DUF559" evidence="1">
    <location>
        <begin position="186"/>
        <end position="260"/>
    </location>
</feature>
<evidence type="ECO:0000313" key="2">
    <source>
        <dbReference type="EMBL" id="BBH16741.1"/>
    </source>
</evidence>
<gene>
    <name evidence="2" type="ORF">Back2_10280</name>
</gene>
<dbReference type="Pfam" id="PF04480">
    <property type="entry name" value="DUF559"/>
    <property type="match status" value="1"/>
</dbReference>
<keyword evidence="3" id="KW-1185">Reference proteome</keyword>